<evidence type="ECO:0000256" key="2">
    <source>
        <dbReference type="ARBA" id="ARBA00022723"/>
    </source>
</evidence>
<dbReference type="PROSITE" id="PS50073">
    <property type="entry name" value="COPPER_FIST_2"/>
    <property type="match status" value="1"/>
</dbReference>
<evidence type="ECO:0000256" key="6">
    <source>
        <dbReference type="ARBA" id="ARBA00023163"/>
    </source>
</evidence>
<protein>
    <recommendedName>
        <fullName evidence="9">Copper-fist domain-containing protein</fullName>
    </recommendedName>
</protein>
<gene>
    <name evidence="10" type="ORF">Micbo1qcDRAFT_10720</name>
</gene>
<dbReference type="GO" id="GO:0006878">
    <property type="term" value="P:intracellular copper ion homeostasis"/>
    <property type="evidence" value="ECO:0007669"/>
    <property type="project" value="TreeGrafter"/>
</dbReference>
<reference evidence="11" key="1">
    <citation type="submission" date="2016-02" db="EMBL/GenBank/DDBJ databases">
        <title>Draft genome sequence of Microdochium bolleyi, a fungal endophyte of beachgrass.</title>
        <authorList>
            <consortium name="DOE Joint Genome Institute"/>
            <person name="David A.S."/>
            <person name="May G."/>
            <person name="Haridas S."/>
            <person name="Lim J."/>
            <person name="Wang M."/>
            <person name="Labutti K."/>
            <person name="Lipzen A."/>
            <person name="Barry K."/>
            <person name="Grigoriev I.V."/>
        </authorList>
    </citation>
    <scope>NUCLEOTIDE SEQUENCE [LARGE SCALE GENOMIC DNA]</scope>
    <source>
        <strain evidence="11">J235TASD1</strain>
    </source>
</reference>
<feature type="region of interest" description="Disordered" evidence="8">
    <location>
        <begin position="144"/>
        <end position="168"/>
    </location>
</feature>
<dbReference type="InParanoid" id="A0A136IXU2"/>
<evidence type="ECO:0000259" key="9">
    <source>
        <dbReference type="PROSITE" id="PS50073"/>
    </source>
</evidence>
<keyword evidence="2" id="KW-0479">Metal-binding</keyword>
<dbReference type="PROSITE" id="PS01119">
    <property type="entry name" value="COPPER_FIST_1"/>
    <property type="match status" value="1"/>
</dbReference>
<feature type="region of interest" description="Disordered" evidence="8">
    <location>
        <begin position="401"/>
        <end position="431"/>
    </location>
</feature>
<dbReference type="GO" id="GO:0005634">
    <property type="term" value="C:nucleus"/>
    <property type="evidence" value="ECO:0007669"/>
    <property type="project" value="UniProtKB-SubCell"/>
</dbReference>
<feature type="domain" description="Copper-fist" evidence="9">
    <location>
        <begin position="1"/>
        <end position="40"/>
    </location>
</feature>
<dbReference type="InterPro" id="IPR001083">
    <property type="entry name" value="Cu_fist_DNA-bd_dom"/>
</dbReference>
<comment type="subcellular location">
    <subcellularLocation>
        <location evidence="1">Nucleus</location>
    </subcellularLocation>
</comment>
<sequence length="498" mass="52286">MPVINGVKMACAPCIRGHRSTKCAHHDRVMIAVKKPGRPLSTCPHAPGIQCGCGGVQAAIPIQHHGCRPPTTTGNIACHEVTVKTEDDAAESVVQSPTRSTQRVKKAKSNGHARKQSIDPSALERMNPSSLNIITPMGAPSFPSVDEVANMSNGPSTNGSPMSSNISVSPIQKPRVLADRATNPHHKENTTSPPAAGSCCSSRRPPMPVALNASQGPAPDSYNGTQPRSAETYLQNGSAQQSTPSSGGCCSSKPPVPADLPPATLASPQPLPMTAYPQQLQHISQASPVMYTPTPINGVGYWPSPMPQQVAPQTNGYVYMNHMAPQYPPAYQVYAPSTAMGAYPVMTGLTAEQHAQINNILGRPMQCHCGDVCECLGCIDHPFNSRTRDYVASAINAQQDWTKNGEDDATSPEDVHSSEASSTMPSPAGDALITDQMLPQQQQAMASDYLVFNYSYGCLGEPEHCPCGDDCACVGCTIHGGSSNVSASNGIGAAGPSV</sequence>
<feature type="compositionally biased region" description="Polar residues" evidence="8">
    <location>
        <begin position="222"/>
        <end position="244"/>
    </location>
</feature>
<feature type="compositionally biased region" description="Basic residues" evidence="8">
    <location>
        <begin position="102"/>
        <end position="115"/>
    </location>
</feature>
<dbReference type="InterPro" id="IPR036395">
    <property type="entry name" value="Cu_fist_DNA-bd_dom_sf"/>
</dbReference>
<dbReference type="Gene3D" id="3.90.430.10">
    <property type="entry name" value="Copper fist DNA-binding domain"/>
    <property type="match status" value="1"/>
</dbReference>
<evidence type="ECO:0000256" key="4">
    <source>
        <dbReference type="ARBA" id="ARBA00023008"/>
    </source>
</evidence>
<evidence type="ECO:0000313" key="10">
    <source>
        <dbReference type="EMBL" id="KXJ89772.1"/>
    </source>
</evidence>
<dbReference type="FunFam" id="3.90.430.10:FF:000001">
    <property type="entry name" value="Copper fist DNA-binding protein"/>
    <property type="match status" value="1"/>
</dbReference>
<feature type="region of interest" description="Disordered" evidence="8">
    <location>
        <begin position="183"/>
        <end position="267"/>
    </location>
</feature>
<keyword evidence="7" id="KW-0539">Nucleus</keyword>
<evidence type="ECO:0000256" key="5">
    <source>
        <dbReference type="ARBA" id="ARBA00023015"/>
    </source>
</evidence>
<dbReference type="SMART" id="SM00412">
    <property type="entry name" value="Cu_FIST"/>
    <property type="match status" value="1"/>
</dbReference>
<proteinExistence type="predicted"/>
<keyword evidence="5" id="KW-0805">Transcription regulation</keyword>
<keyword evidence="11" id="KW-1185">Reference proteome</keyword>
<dbReference type="SUPFAM" id="SSF57879">
    <property type="entry name" value="Zinc domain conserved in yeast copper-regulated transcription factors"/>
    <property type="match status" value="1"/>
</dbReference>
<dbReference type="GO" id="GO:0006879">
    <property type="term" value="P:intracellular iron ion homeostasis"/>
    <property type="evidence" value="ECO:0007669"/>
    <property type="project" value="TreeGrafter"/>
</dbReference>
<dbReference type="PANTHER" id="PTHR28088">
    <property type="entry name" value="TRANSCRIPTIONAL ACTIVATOR HAA1-RELATED"/>
    <property type="match status" value="1"/>
</dbReference>
<feature type="region of interest" description="Disordered" evidence="8">
    <location>
        <begin position="89"/>
        <end position="125"/>
    </location>
</feature>
<dbReference type="SMART" id="SM01090">
    <property type="entry name" value="Copper-fist"/>
    <property type="match status" value="1"/>
</dbReference>
<dbReference type="GO" id="GO:0045944">
    <property type="term" value="P:positive regulation of transcription by RNA polymerase II"/>
    <property type="evidence" value="ECO:0007669"/>
    <property type="project" value="TreeGrafter"/>
</dbReference>
<dbReference type="Proteomes" id="UP000070501">
    <property type="component" value="Unassembled WGS sequence"/>
</dbReference>
<dbReference type="PRINTS" id="PR00617">
    <property type="entry name" value="COPPERFIST"/>
</dbReference>
<evidence type="ECO:0000256" key="1">
    <source>
        <dbReference type="ARBA" id="ARBA00004123"/>
    </source>
</evidence>
<dbReference type="Pfam" id="PF00649">
    <property type="entry name" value="Copper-fist"/>
    <property type="match status" value="1"/>
</dbReference>
<evidence type="ECO:0000256" key="7">
    <source>
        <dbReference type="ARBA" id="ARBA00023242"/>
    </source>
</evidence>
<dbReference type="InterPro" id="IPR051763">
    <property type="entry name" value="Copper_Homeo_Regul"/>
</dbReference>
<name>A0A136IXU2_9PEZI</name>
<dbReference type="GO" id="GO:0005507">
    <property type="term" value="F:copper ion binding"/>
    <property type="evidence" value="ECO:0007669"/>
    <property type="project" value="InterPro"/>
</dbReference>
<dbReference type="OrthoDB" id="5600085at2759"/>
<keyword evidence="4" id="KW-0186">Copper</keyword>
<evidence type="ECO:0000256" key="8">
    <source>
        <dbReference type="SAM" id="MobiDB-lite"/>
    </source>
</evidence>
<dbReference type="PANTHER" id="PTHR28088:SF9">
    <property type="entry name" value="TRANSCRIPTION FACTOR GRISEA, PUTATIVE (AFU_ORTHOLOGUE AFUA_1G13190)-RELATED"/>
    <property type="match status" value="1"/>
</dbReference>
<dbReference type="GO" id="GO:0000981">
    <property type="term" value="F:DNA-binding transcription factor activity, RNA polymerase II-specific"/>
    <property type="evidence" value="ECO:0007669"/>
    <property type="project" value="TreeGrafter"/>
</dbReference>
<evidence type="ECO:0000256" key="3">
    <source>
        <dbReference type="ARBA" id="ARBA00022833"/>
    </source>
</evidence>
<accession>A0A136IXU2</accession>
<dbReference type="GO" id="GO:0000978">
    <property type="term" value="F:RNA polymerase II cis-regulatory region sequence-specific DNA binding"/>
    <property type="evidence" value="ECO:0007669"/>
    <property type="project" value="TreeGrafter"/>
</dbReference>
<dbReference type="AlphaFoldDB" id="A0A136IXU2"/>
<organism evidence="10 11">
    <name type="scientific">Microdochium bolleyi</name>
    <dbReference type="NCBI Taxonomy" id="196109"/>
    <lineage>
        <taxon>Eukaryota</taxon>
        <taxon>Fungi</taxon>
        <taxon>Dikarya</taxon>
        <taxon>Ascomycota</taxon>
        <taxon>Pezizomycotina</taxon>
        <taxon>Sordariomycetes</taxon>
        <taxon>Xylariomycetidae</taxon>
        <taxon>Xylariales</taxon>
        <taxon>Microdochiaceae</taxon>
        <taxon>Microdochium</taxon>
    </lineage>
</organism>
<dbReference type="EMBL" id="KQ964254">
    <property type="protein sequence ID" value="KXJ89772.1"/>
    <property type="molecule type" value="Genomic_DNA"/>
</dbReference>
<keyword evidence="6" id="KW-0804">Transcription</keyword>
<feature type="compositionally biased region" description="Polar residues" evidence="8">
    <location>
        <begin position="150"/>
        <end position="168"/>
    </location>
</feature>
<evidence type="ECO:0000313" key="11">
    <source>
        <dbReference type="Proteomes" id="UP000070501"/>
    </source>
</evidence>
<keyword evidence="3" id="KW-0862">Zinc</keyword>